<evidence type="ECO:0000256" key="3">
    <source>
        <dbReference type="ARBA" id="ARBA00022692"/>
    </source>
</evidence>
<evidence type="ECO:0000256" key="5">
    <source>
        <dbReference type="ARBA" id="ARBA00023136"/>
    </source>
</evidence>
<dbReference type="Proteomes" id="UP001499933">
    <property type="component" value="Unassembled WGS sequence"/>
</dbReference>
<feature type="transmembrane region" description="Helical" evidence="7">
    <location>
        <begin position="348"/>
        <end position="371"/>
    </location>
</feature>
<dbReference type="SUPFAM" id="SSF103473">
    <property type="entry name" value="MFS general substrate transporter"/>
    <property type="match status" value="1"/>
</dbReference>
<dbReference type="PANTHER" id="PTHR23513">
    <property type="entry name" value="INTEGRAL MEMBRANE EFFLUX PROTEIN-RELATED"/>
    <property type="match status" value="1"/>
</dbReference>
<keyword evidence="5 7" id="KW-0472">Membrane</keyword>
<evidence type="ECO:0000256" key="6">
    <source>
        <dbReference type="SAM" id="MobiDB-lite"/>
    </source>
</evidence>
<feature type="transmembrane region" description="Helical" evidence="7">
    <location>
        <begin position="292"/>
        <end position="316"/>
    </location>
</feature>
<dbReference type="InterPro" id="IPR011701">
    <property type="entry name" value="MFS"/>
</dbReference>
<evidence type="ECO:0000256" key="7">
    <source>
        <dbReference type="SAM" id="Phobius"/>
    </source>
</evidence>
<comment type="subcellular location">
    <subcellularLocation>
        <location evidence="1">Cell membrane</location>
        <topology evidence="1">Multi-pass membrane protein</topology>
    </subcellularLocation>
</comment>
<comment type="caution">
    <text evidence="9">The sequence shown here is derived from an EMBL/GenBank/DDBJ whole genome shotgun (WGS) entry which is preliminary data.</text>
</comment>
<dbReference type="InterPro" id="IPR036259">
    <property type="entry name" value="MFS_trans_sf"/>
</dbReference>
<protein>
    <submittedName>
        <fullName evidence="9">MFS transporter</fullName>
    </submittedName>
</protein>
<feature type="transmembrane region" description="Helical" evidence="7">
    <location>
        <begin position="411"/>
        <end position="434"/>
    </location>
</feature>
<dbReference type="CDD" id="cd06173">
    <property type="entry name" value="MFS_MefA_like"/>
    <property type="match status" value="1"/>
</dbReference>
<sequence>MASAESAPYRDAGAAASLTPDNESMDDGSDPHWLRKVILFLSGQTVSLFGSLLVSYAVFWYLTITYRSGVIMMLAAVFGFLPQAVVSIFGGVWADRHSRKLLIMGADGAIAVTTLALALIMMSGYDEVWLIFLTMALRSAGAGIQMPAVSALIPQIAPKRALIRVNGINGSIQSAMQLVTPAAAGGLYAWASAATGGSAASIVPIFFIDVVTAAIGVGLLALIPVGAVRRATDVPTGYFADLLDGVRYVIHHAFVRWLLVVFAIIFVLTVAPTNLTPLMLVRSFDAGAQQNVVLLAVLEIAFSIGMMLGGVAVASLFAGRSRIAMIVASSLVFGVLAIGLGLSPNVWVFFGFMFAIGLAVPFFSTSSMTLLQETVEPERQGRVFGFVGIVMAVAMPFGMVVFGPLADVVPIELLLVAAGILTFVVVGLAVWLPAGRRAIVAAREASAAHDPSAGAAAVESLMQRENAS</sequence>
<evidence type="ECO:0000313" key="10">
    <source>
        <dbReference type="Proteomes" id="UP001499933"/>
    </source>
</evidence>
<feature type="transmembrane region" description="Helical" evidence="7">
    <location>
        <begin position="174"/>
        <end position="193"/>
    </location>
</feature>
<dbReference type="PROSITE" id="PS50850">
    <property type="entry name" value="MFS"/>
    <property type="match status" value="1"/>
</dbReference>
<dbReference type="Pfam" id="PF07690">
    <property type="entry name" value="MFS_1"/>
    <property type="match status" value="1"/>
</dbReference>
<accession>A0ABP5BMG7</accession>
<feature type="transmembrane region" description="Helical" evidence="7">
    <location>
        <begin position="323"/>
        <end position="342"/>
    </location>
</feature>
<feature type="transmembrane region" description="Helical" evidence="7">
    <location>
        <begin position="254"/>
        <end position="272"/>
    </location>
</feature>
<feature type="transmembrane region" description="Helical" evidence="7">
    <location>
        <begin position="101"/>
        <end position="122"/>
    </location>
</feature>
<evidence type="ECO:0000256" key="1">
    <source>
        <dbReference type="ARBA" id="ARBA00004651"/>
    </source>
</evidence>
<feature type="transmembrane region" description="Helical" evidence="7">
    <location>
        <begin position="199"/>
        <end position="223"/>
    </location>
</feature>
<keyword evidence="4 7" id="KW-1133">Transmembrane helix</keyword>
<evidence type="ECO:0000256" key="2">
    <source>
        <dbReference type="ARBA" id="ARBA00022475"/>
    </source>
</evidence>
<reference evidence="10" key="1">
    <citation type="journal article" date="2019" name="Int. J. Syst. Evol. Microbiol.">
        <title>The Global Catalogue of Microorganisms (GCM) 10K type strain sequencing project: providing services to taxonomists for standard genome sequencing and annotation.</title>
        <authorList>
            <consortium name="The Broad Institute Genomics Platform"/>
            <consortium name="The Broad Institute Genome Sequencing Center for Infectious Disease"/>
            <person name="Wu L."/>
            <person name="Ma J."/>
        </authorList>
    </citation>
    <scope>NUCLEOTIDE SEQUENCE [LARGE SCALE GENOMIC DNA]</scope>
    <source>
        <strain evidence="10">JCM 14901</strain>
    </source>
</reference>
<organism evidence="9 10">
    <name type="scientific">Microbacterium deminutum</name>
    <dbReference type="NCBI Taxonomy" id="344164"/>
    <lineage>
        <taxon>Bacteria</taxon>
        <taxon>Bacillati</taxon>
        <taxon>Actinomycetota</taxon>
        <taxon>Actinomycetes</taxon>
        <taxon>Micrococcales</taxon>
        <taxon>Microbacteriaceae</taxon>
        <taxon>Microbacterium</taxon>
    </lineage>
</organism>
<dbReference type="Gene3D" id="1.20.1250.20">
    <property type="entry name" value="MFS general substrate transporter like domains"/>
    <property type="match status" value="1"/>
</dbReference>
<feature type="transmembrane region" description="Helical" evidence="7">
    <location>
        <begin position="70"/>
        <end position="94"/>
    </location>
</feature>
<evidence type="ECO:0000313" key="9">
    <source>
        <dbReference type="EMBL" id="GAA1945916.1"/>
    </source>
</evidence>
<dbReference type="PANTHER" id="PTHR23513:SF6">
    <property type="entry name" value="MAJOR FACILITATOR SUPERFAMILY ASSOCIATED DOMAIN-CONTAINING PROTEIN"/>
    <property type="match status" value="1"/>
</dbReference>
<keyword evidence="3 7" id="KW-0812">Transmembrane</keyword>
<feature type="transmembrane region" description="Helical" evidence="7">
    <location>
        <begin position="128"/>
        <end position="153"/>
    </location>
</feature>
<keyword evidence="2" id="KW-1003">Cell membrane</keyword>
<keyword evidence="10" id="KW-1185">Reference proteome</keyword>
<feature type="region of interest" description="Disordered" evidence="6">
    <location>
        <begin position="1"/>
        <end position="27"/>
    </location>
</feature>
<proteinExistence type="predicted"/>
<evidence type="ECO:0000256" key="4">
    <source>
        <dbReference type="ARBA" id="ARBA00022989"/>
    </source>
</evidence>
<dbReference type="InterPro" id="IPR020846">
    <property type="entry name" value="MFS_dom"/>
</dbReference>
<gene>
    <name evidence="9" type="ORF">GCM10009776_04870</name>
</gene>
<feature type="transmembrane region" description="Helical" evidence="7">
    <location>
        <begin position="383"/>
        <end position="405"/>
    </location>
</feature>
<dbReference type="RefSeq" id="WP_344090798.1">
    <property type="nucleotide sequence ID" value="NZ_BAAAOG010000001.1"/>
</dbReference>
<evidence type="ECO:0000259" key="8">
    <source>
        <dbReference type="PROSITE" id="PS50850"/>
    </source>
</evidence>
<name>A0ABP5BMG7_9MICO</name>
<feature type="domain" description="Major facilitator superfamily (MFS) profile" evidence="8">
    <location>
        <begin position="249"/>
        <end position="468"/>
    </location>
</feature>
<dbReference type="EMBL" id="BAAAOG010000001">
    <property type="protein sequence ID" value="GAA1945916.1"/>
    <property type="molecule type" value="Genomic_DNA"/>
</dbReference>
<feature type="transmembrane region" description="Helical" evidence="7">
    <location>
        <begin position="37"/>
        <end position="64"/>
    </location>
</feature>